<sequence>MFRFAILVLLWSSFSAYCATDSVKKIIKEQVVAQPIEYSFQRLFNLVNLNYFLTLKQTNRVHSAKRGKGVALKIKNYQPNVKFSVIPIKALGGQRSLFEDNRLFPGTYKLVANKGTKLARMTVSKSFTLDYYQLLSVTGAKSDLSFGRLEVNSTPTAANIKITNYDLNYHRGMRLPVGEYDILVAKKGYSPTRKKIKIFKNQLSKLDVSLSILTPKPKTKLSATVPPVAKKTAAKKSLPVTQDNDAAVNIQEKLSKGKNETAIERITITGRLMPREALFNFEIKSRLRDRITLILSNGNEQPIEISQKTKAKRFDVRAKVLPGKYHATLSTRRHGDFDLGEVEVKNQVSNIFKYLLTLR</sequence>
<evidence type="ECO:0008006" key="4">
    <source>
        <dbReference type="Google" id="ProtNLM"/>
    </source>
</evidence>
<evidence type="ECO:0000256" key="1">
    <source>
        <dbReference type="SAM" id="SignalP"/>
    </source>
</evidence>
<dbReference type="RefSeq" id="WP_085282241.1">
    <property type="nucleotide sequence ID" value="NZ_FOBI01000001.1"/>
</dbReference>
<dbReference type="STRING" id="641665.GCA_002104455_00139"/>
<keyword evidence="3" id="KW-1185">Reference proteome</keyword>
<organism evidence="2 3">
    <name type="scientific">Colwellia chukchiensis</name>
    <dbReference type="NCBI Taxonomy" id="641665"/>
    <lineage>
        <taxon>Bacteria</taxon>
        <taxon>Pseudomonadati</taxon>
        <taxon>Pseudomonadota</taxon>
        <taxon>Gammaproteobacteria</taxon>
        <taxon>Alteromonadales</taxon>
        <taxon>Colwelliaceae</taxon>
        <taxon>Colwellia</taxon>
    </lineage>
</organism>
<evidence type="ECO:0000313" key="2">
    <source>
        <dbReference type="EMBL" id="SEK52329.1"/>
    </source>
</evidence>
<dbReference type="EMBL" id="FOBI01000001">
    <property type="protein sequence ID" value="SEK52329.1"/>
    <property type="molecule type" value="Genomic_DNA"/>
</dbReference>
<dbReference type="Proteomes" id="UP000199297">
    <property type="component" value="Unassembled WGS sequence"/>
</dbReference>
<feature type="signal peptide" evidence="1">
    <location>
        <begin position="1"/>
        <end position="18"/>
    </location>
</feature>
<dbReference type="OrthoDB" id="6126039at2"/>
<name>A0A1H7HPX9_9GAMM</name>
<feature type="chain" id="PRO_5011525317" description="PEGA domain-containing protein" evidence="1">
    <location>
        <begin position="19"/>
        <end position="359"/>
    </location>
</feature>
<reference evidence="3" key="1">
    <citation type="submission" date="2016-10" db="EMBL/GenBank/DDBJ databases">
        <authorList>
            <person name="Varghese N."/>
            <person name="Submissions S."/>
        </authorList>
    </citation>
    <scope>NUCLEOTIDE SEQUENCE [LARGE SCALE GENOMIC DNA]</scope>
    <source>
        <strain evidence="3">CGMCC 1.9127</strain>
    </source>
</reference>
<evidence type="ECO:0000313" key="3">
    <source>
        <dbReference type="Proteomes" id="UP000199297"/>
    </source>
</evidence>
<dbReference type="AlphaFoldDB" id="A0A1H7HPX9"/>
<gene>
    <name evidence="2" type="ORF">SAMN05216262_101566</name>
</gene>
<proteinExistence type="predicted"/>
<accession>A0A1H7HPX9</accession>
<protein>
    <recommendedName>
        <fullName evidence="4">PEGA domain-containing protein</fullName>
    </recommendedName>
</protein>
<keyword evidence="1" id="KW-0732">Signal</keyword>